<evidence type="ECO:0000259" key="2">
    <source>
        <dbReference type="PROSITE" id="PS51644"/>
    </source>
</evidence>
<dbReference type="InterPro" id="IPR025605">
    <property type="entry name" value="OST-HTH/LOTUS_dom"/>
</dbReference>
<dbReference type="GO" id="GO:0010468">
    <property type="term" value="P:regulation of gene expression"/>
    <property type="evidence" value="ECO:0007669"/>
    <property type="project" value="InterPro"/>
</dbReference>
<keyword evidence="4" id="KW-1185">Reference proteome</keyword>
<dbReference type="GO" id="GO:0005777">
    <property type="term" value="C:peroxisome"/>
    <property type="evidence" value="ECO:0007669"/>
    <property type="project" value="InterPro"/>
</dbReference>
<dbReference type="CDD" id="cd08824">
    <property type="entry name" value="LOTUS"/>
    <property type="match status" value="1"/>
</dbReference>
<feature type="region of interest" description="Disordered" evidence="1">
    <location>
        <begin position="391"/>
        <end position="417"/>
    </location>
</feature>
<feature type="domain" description="HTH OST-type" evidence="2">
    <location>
        <begin position="257"/>
        <end position="333"/>
    </location>
</feature>
<proteinExistence type="predicted"/>
<evidence type="ECO:0000256" key="1">
    <source>
        <dbReference type="SAM" id="MobiDB-lite"/>
    </source>
</evidence>
<dbReference type="GO" id="GO:0016722">
    <property type="term" value="F:oxidoreductase activity, acting on metal ions"/>
    <property type="evidence" value="ECO:0007669"/>
    <property type="project" value="InterPro"/>
</dbReference>
<dbReference type="Gene3D" id="3.30.420.610">
    <property type="entry name" value="LOTUS domain-like"/>
    <property type="match status" value="1"/>
</dbReference>
<dbReference type="InterPro" id="IPR024768">
    <property type="entry name" value="Marf1"/>
</dbReference>
<organism evidence="3">
    <name type="scientific">Oryza punctata</name>
    <name type="common">Red rice</name>
    <dbReference type="NCBI Taxonomy" id="4537"/>
    <lineage>
        <taxon>Eukaryota</taxon>
        <taxon>Viridiplantae</taxon>
        <taxon>Streptophyta</taxon>
        <taxon>Embryophyta</taxon>
        <taxon>Tracheophyta</taxon>
        <taxon>Spermatophyta</taxon>
        <taxon>Magnoliopsida</taxon>
        <taxon>Liliopsida</taxon>
        <taxon>Poales</taxon>
        <taxon>Poaceae</taxon>
        <taxon>BOP clade</taxon>
        <taxon>Oryzoideae</taxon>
        <taxon>Oryzeae</taxon>
        <taxon>Oryzinae</taxon>
        <taxon>Oryza</taxon>
    </lineage>
</organism>
<feature type="compositionally biased region" description="Basic and acidic residues" evidence="1">
    <location>
        <begin position="802"/>
        <end position="813"/>
    </location>
</feature>
<name>A0A0E0MCU5_ORYPU</name>
<evidence type="ECO:0000313" key="3">
    <source>
        <dbReference type="EnsemblPlants" id="OPUNC11G03850.1"/>
    </source>
</evidence>
<dbReference type="AlphaFoldDB" id="A0A0E0MCU5"/>
<feature type="compositionally biased region" description="Polar residues" evidence="1">
    <location>
        <begin position="392"/>
        <end position="401"/>
    </location>
</feature>
<evidence type="ECO:0000313" key="4">
    <source>
        <dbReference type="Proteomes" id="UP000026962"/>
    </source>
</evidence>
<dbReference type="Pfam" id="PF01936">
    <property type="entry name" value="NYN"/>
    <property type="match status" value="1"/>
</dbReference>
<reference evidence="3" key="1">
    <citation type="submission" date="2015-04" db="UniProtKB">
        <authorList>
            <consortium name="EnsemblPlants"/>
        </authorList>
    </citation>
    <scope>IDENTIFICATION</scope>
</reference>
<dbReference type="PANTHER" id="PTHR14379:SF91">
    <property type="entry name" value="EXPRESSED PROTEIN"/>
    <property type="match status" value="1"/>
</dbReference>
<dbReference type="PANTHER" id="PTHR14379">
    <property type="entry name" value="LIMKAIN B LKAP"/>
    <property type="match status" value="1"/>
</dbReference>
<dbReference type="Proteomes" id="UP000026962">
    <property type="component" value="Chromosome 11"/>
</dbReference>
<dbReference type="GO" id="GO:0004540">
    <property type="term" value="F:RNA nuclease activity"/>
    <property type="evidence" value="ECO:0007669"/>
    <property type="project" value="InterPro"/>
</dbReference>
<feature type="region of interest" description="Disordered" evidence="1">
    <location>
        <begin position="791"/>
        <end position="813"/>
    </location>
</feature>
<accession>A0A0E0MCU5</accession>
<protein>
    <recommendedName>
        <fullName evidence="2">HTH OST-type domain-containing protein</fullName>
    </recommendedName>
</protein>
<dbReference type="InterPro" id="IPR023188">
    <property type="entry name" value="DPS_DNA-bd_CS"/>
</dbReference>
<dbReference type="eggNOG" id="ENOG502QT74">
    <property type="taxonomic scope" value="Eukaryota"/>
</dbReference>
<dbReference type="CDD" id="cd10910">
    <property type="entry name" value="PIN_limkain_b1_N_like"/>
    <property type="match status" value="1"/>
</dbReference>
<dbReference type="Pfam" id="PF12872">
    <property type="entry name" value="OST-HTH"/>
    <property type="match status" value="1"/>
</dbReference>
<dbReference type="OMA" id="QVLYSFP"/>
<sequence length="852" mass="93414">MSRALLPRGSILLVLRPRVPSTQRRCFGGERWRGQLRRGEGEGEVEGRSRAVKVSVWWDFQSCHLPQGANPCRVATRVTAALRDAGIRGPVDITAFGDAYMLPRSVQEALAATGVAFSHFHIVGGKGGPDRSFMADLTCWIAQNPPPVHFFLISGDKGLANILHRLRMSNYNVLLACPSADSSVLCSAATIMWPWDALVKGLDFSPKHFNQPPDGVSFSWYGHFSGPLNSESEDSKAESKDSKAFQPHTKSVKPPILPKSVANGVRQVLYSFPEGISLPNLRSELRKNNVSMDKGLFGFKNFSSLLQAMPEVVKFIDPLPGERDQPAVVGVFKRSMEPAEQSYKGISSAQSSGEFKRFIETMNEKPPSSYVPSSPSDILSAQHKKILAVDALSSQSDPLSRSQEKAPPVDLTTQSETPASCMEADAGTAAGTPAFSGAQCTVNKKGLFQRISILWNDTEPVKPMLSPSQDGIHSKGSSDLLTQDAHSNDQKSLLRRTLNIFSRTDNSDGNNVDSTSAISSSFSNVSIIDHSDKLNVMEDVGNTTIHSSRSVDMSNTEHKVGFEEKSKGIFSWAAKWWASGKPDTHENINSIHINDRTREESEKESAFVKTAATTSGQLVGNELLKKSIFGDALQQYLSTPHGSDLVSKAKTREELVHGLQKQGHWSLKGLDGEYLHQLVDLLISERQWIKESSSQTSPFLLTVPQRRACTTLRFNKFNGLSSIFTNGRPSGQSKHVDDSSATLSRMSVHVLPAKDGKGQASCKSSENQNKNDDFLWKELVPVSDTGKAYLENDKAIRHHPPTRSDDEFSDDGNREVVQKAGRHAAQSSLFKIIDSWNTGKTGSSKKQHGKMV</sequence>
<dbReference type="InterPro" id="IPR041966">
    <property type="entry name" value="LOTUS-like"/>
</dbReference>
<dbReference type="EnsemblPlants" id="OPUNC11G03850.1">
    <property type="protein sequence ID" value="OPUNC11G03850.1"/>
    <property type="gene ID" value="OPUNC11G03850"/>
</dbReference>
<feature type="compositionally biased region" description="Basic and acidic residues" evidence="1">
    <location>
        <begin position="233"/>
        <end position="243"/>
    </location>
</feature>
<feature type="region of interest" description="Disordered" evidence="1">
    <location>
        <begin position="229"/>
        <end position="251"/>
    </location>
</feature>
<dbReference type="HOGENOM" id="CLU_005322_0_0_1"/>
<dbReference type="PROSITE" id="PS51644">
    <property type="entry name" value="HTH_OST"/>
    <property type="match status" value="1"/>
</dbReference>
<dbReference type="InterPro" id="IPR021139">
    <property type="entry name" value="NYN"/>
</dbReference>
<dbReference type="STRING" id="4537.A0A0E0MCU5"/>
<reference evidence="3" key="2">
    <citation type="submission" date="2018-05" db="EMBL/GenBank/DDBJ databases">
        <title>OpunRS2 (Oryza punctata Reference Sequence Version 2).</title>
        <authorList>
            <person name="Zhang J."/>
            <person name="Kudrna D."/>
            <person name="Lee S."/>
            <person name="Talag J."/>
            <person name="Welchert J."/>
            <person name="Wing R.A."/>
        </authorList>
    </citation>
    <scope>NUCLEOTIDE SEQUENCE [LARGE SCALE GENOMIC DNA]</scope>
</reference>
<dbReference type="PROSITE" id="PS00818">
    <property type="entry name" value="DPS_1"/>
    <property type="match status" value="1"/>
</dbReference>
<dbReference type="Gramene" id="OPUNC11G03850.1">
    <property type="protein sequence ID" value="OPUNC11G03850.1"/>
    <property type="gene ID" value="OPUNC11G03850"/>
</dbReference>